<keyword evidence="7 10" id="KW-1133">Transmembrane helix</keyword>
<feature type="transmembrane region" description="Helical" evidence="10">
    <location>
        <begin position="35"/>
        <end position="54"/>
    </location>
</feature>
<comment type="subcellular location">
    <subcellularLocation>
        <location evidence="2">Golgi apparatus membrane</location>
        <topology evidence="2">Multi-pass membrane protein</topology>
    </subcellularLocation>
</comment>
<evidence type="ECO:0000256" key="5">
    <source>
        <dbReference type="ARBA" id="ARBA00020673"/>
    </source>
</evidence>
<evidence type="ECO:0000256" key="9">
    <source>
        <dbReference type="ARBA" id="ARBA00023136"/>
    </source>
</evidence>
<feature type="transmembrane region" description="Helical" evidence="10">
    <location>
        <begin position="187"/>
        <end position="209"/>
    </location>
</feature>
<evidence type="ECO:0000256" key="4">
    <source>
        <dbReference type="ARBA" id="ARBA00013533"/>
    </source>
</evidence>
<comment type="function">
    <text evidence="1">Golgi membrane protein involved in vesicular trafficking and spindle migration.</text>
</comment>
<dbReference type="Pfam" id="PF09335">
    <property type="entry name" value="VTT_dom"/>
    <property type="match status" value="1"/>
</dbReference>
<feature type="transmembrane region" description="Helical" evidence="10">
    <location>
        <begin position="230"/>
        <end position="251"/>
    </location>
</feature>
<comment type="similarity">
    <text evidence="3">Belongs to the TVP38/TMEM64 family.</text>
</comment>
<feature type="transmembrane region" description="Helical" evidence="10">
    <location>
        <begin position="75"/>
        <end position="93"/>
    </location>
</feature>
<evidence type="ECO:0000259" key="11">
    <source>
        <dbReference type="Pfam" id="PF09335"/>
    </source>
</evidence>
<sequence>MASESSTVQRLFQTAKSYGKYLVHRYQKLHIYGKAFIWLIVFFYICTGIAVVVITPSRIAQFLYDKARSLATLKFGWLALAAAIICVSFPPLIGHTTLVSLCGFAYGMKGFLIASTASVAGSALAFTVLRFFFSDRIRQWAHHNEKWQALESVVRAKGLPLIILIRVSPLPPWVYSNSLFASIEAVSLWQFVVATLFIFPKLALHVFIGSRLAALSDGDQRSHMDTQTKLLNASLIVFGIALAAGASWSVYTLVHKHIRHLDGISPEVDELAAEALEDYDEEAPLLRSPVSR</sequence>
<evidence type="ECO:0000313" key="12">
    <source>
        <dbReference type="EMBL" id="KAL0949723.1"/>
    </source>
</evidence>
<keyword evidence="9 10" id="KW-0472">Membrane</keyword>
<comment type="caution">
    <text evidence="12">The sequence shown here is derived from an EMBL/GenBank/DDBJ whole genome shotgun (WGS) entry which is preliminary data.</text>
</comment>
<evidence type="ECO:0000256" key="10">
    <source>
        <dbReference type="SAM" id="Phobius"/>
    </source>
</evidence>
<reference evidence="13" key="1">
    <citation type="submission" date="2024-06" db="EMBL/GenBank/DDBJ databases">
        <title>Multi-omics analyses provide insights into the biosynthesis of the anticancer antibiotic pleurotin in Hohenbuehelia grisea.</title>
        <authorList>
            <person name="Weaver J.A."/>
            <person name="Alberti F."/>
        </authorList>
    </citation>
    <scope>NUCLEOTIDE SEQUENCE [LARGE SCALE GENOMIC DNA]</scope>
    <source>
        <strain evidence="13">T-177</strain>
    </source>
</reference>
<dbReference type="Proteomes" id="UP001556367">
    <property type="component" value="Unassembled WGS sequence"/>
</dbReference>
<dbReference type="PANTHER" id="PTHR47549:SF1">
    <property type="entry name" value="GOLGI APPARATUS MEMBRANE PROTEIN TVP38"/>
    <property type="match status" value="1"/>
</dbReference>
<keyword evidence="8" id="KW-0333">Golgi apparatus</keyword>
<gene>
    <name evidence="12" type="ORF">HGRIS_009763</name>
</gene>
<dbReference type="EMBL" id="JASNQZ010000012">
    <property type="protein sequence ID" value="KAL0949723.1"/>
    <property type="molecule type" value="Genomic_DNA"/>
</dbReference>
<accession>A0ABR3J2K9</accession>
<evidence type="ECO:0000256" key="6">
    <source>
        <dbReference type="ARBA" id="ARBA00022692"/>
    </source>
</evidence>
<proteinExistence type="inferred from homology"/>
<dbReference type="PANTHER" id="PTHR47549">
    <property type="entry name" value="GOLGI APPARATUS MEMBRANE PROTEIN TVP38-RELATED"/>
    <property type="match status" value="1"/>
</dbReference>
<keyword evidence="6 10" id="KW-0812">Transmembrane</keyword>
<dbReference type="InterPro" id="IPR051076">
    <property type="entry name" value="Golgi_membrane_TVP38/TMEM64"/>
</dbReference>
<keyword evidence="13" id="KW-1185">Reference proteome</keyword>
<name>A0ABR3J2K9_9AGAR</name>
<protein>
    <recommendedName>
        <fullName evidence="4">Golgi apparatus membrane protein TVP38</fullName>
    </recommendedName>
    <alternativeName>
        <fullName evidence="5">Golgi apparatus membrane protein tvp38</fullName>
    </alternativeName>
</protein>
<evidence type="ECO:0000313" key="13">
    <source>
        <dbReference type="Proteomes" id="UP001556367"/>
    </source>
</evidence>
<dbReference type="InterPro" id="IPR032816">
    <property type="entry name" value="VTT_dom"/>
</dbReference>
<evidence type="ECO:0000256" key="2">
    <source>
        <dbReference type="ARBA" id="ARBA00004653"/>
    </source>
</evidence>
<feature type="transmembrane region" description="Helical" evidence="10">
    <location>
        <begin position="113"/>
        <end position="133"/>
    </location>
</feature>
<evidence type="ECO:0000256" key="7">
    <source>
        <dbReference type="ARBA" id="ARBA00022989"/>
    </source>
</evidence>
<evidence type="ECO:0000256" key="1">
    <source>
        <dbReference type="ARBA" id="ARBA00002978"/>
    </source>
</evidence>
<feature type="domain" description="VTT" evidence="11">
    <location>
        <begin position="95"/>
        <end position="210"/>
    </location>
</feature>
<organism evidence="12 13">
    <name type="scientific">Hohenbuehelia grisea</name>
    <dbReference type="NCBI Taxonomy" id="104357"/>
    <lineage>
        <taxon>Eukaryota</taxon>
        <taxon>Fungi</taxon>
        <taxon>Dikarya</taxon>
        <taxon>Basidiomycota</taxon>
        <taxon>Agaricomycotina</taxon>
        <taxon>Agaricomycetes</taxon>
        <taxon>Agaricomycetidae</taxon>
        <taxon>Agaricales</taxon>
        <taxon>Pleurotineae</taxon>
        <taxon>Pleurotaceae</taxon>
        <taxon>Hohenbuehelia</taxon>
    </lineage>
</organism>
<evidence type="ECO:0000256" key="8">
    <source>
        <dbReference type="ARBA" id="ARBA00023034"/>
    </source>
</evidence>
<evidence type="ECO:0000256" key="3">
    <source>
        <dbReference type="ARBA" id="ARBA00008640"/>
    </source>
</evidence>